<feature type="coiled-coil region" evidence="1">
    <location>
        <begin position="271"/>
        <end position="334"/>
    </location>
</feature>
<name>A0A7S1F3B2_NOCSC</name>
<gene>
    <name evidence="3" type="ORF">NSCI0253_LOCUS14559</name>
</gene>
<protein>
    <submittedName>
        <fullName evidence="3">Uncharacterized protein</fullName>
    </submittedName>
</protein>
<keyword evidence="1" id="KW-0175">Coiled coil</keyword>
<feature type="region of interest" description="Disordered" evidence="2">
    <location>
        <begin position="427"/>
        <end position="462"/>
    </location>
</feature>
<evidence type="ECO:0000256" key="2">
    <source>
        <dbReference type="SAM" id="MobiDB-lite"/>
    </source>
</evidence>
<feature type="region of interest" description="Disordered" evidence="2">
    <location>
        <begin position="1"/>
        <end position="37"/>
    </location>
</feature>
<proteinExistence type="predicted"/>
<feature type="compositionally biased region" description="Basic and acidic residues" evidence="2">
    <location>
        <begin position="13"/>
        <end position="25"/>
    </location>
</feature>
<feature type="compositionally biased region" description="Basic and acidic residues" evidence="2">
    <location>
        <begin position="383"/>
        <end position="392"/>
    </location>
</feature>
<organism evidence="3">
    <name type="scientific">Noctiluca scintillans</name>
    <name type="common">Sea sparkle</name>
    <name type="synonym">Red tide dinoflagellate</name>
    <dbReference type="NCBI Taxonomy" id="2966"/>
    <lineage>
        <taxon>Eukaryota</taxon>
        <taxon>Sar</taxon>
        <taxon>Alveolata</taxon>
        <taxon>Dinophyceae</taxon>
        <taxon>Noctilucales</taxon>
        <taxon>Noctilucaceae</taxon>
        <taxon>Noctiluca</taxon>
    </lineage>
</organism>
<sequence>MTVDQGQSLANDAEPRKGLVMRRPDSPVSIDEDPGTQWNHLCSNEKPCVLTVPHEKGQVRVNAAEARAAAGAESAKSSAQKIHGLELERNELVRRLSSNATAAQYPDVEATLKHCEGFVAQLRSLQVAIKQSQEEQAVLVKLCVEKVVLRAEVAAAEAKLSDQQCKTEDALRRCQEHEIHANACSRENVTLKASLAAAQAETQSQAAEVARQAHLVQKEKEQLMKVTTESARLRGQCAELQRRSGATQDVDLPARGLQTVKADAAQLASLVSEKRKRRESFSAQLRDLQEMLHAEDGVTLGETGRLHEEHVKMVEKLKQENATLTAAQAKLHEQDVRTEEQIQLLRKERQSIDRLLESARGFLSKAEGHAEFCKDRGGKRRSRDGTPREHGSNELVRSLTSINEVQECVEKLREENASLKQELAAFQAETRSERTEDSRGLSFLRRFSPRSTPRARDVRNSVDDPFQALQETLDKIHSGARIPSTDVSRNGTSPSTPTSTPRSNVPIEVQPTLPLTRDDGQQKSPTRVETTSKRLVKSPPGTPESRSPKATPPALELN</sequence>
<feature type="compositionally biased region" description="Low complexity" evidence="2">
    <location>
        <begin position="492"/>
        <end position="501"/>
    </location>
</feature>
<evidence type="ECO:0000313" key="3">
    <source>
        <dbReference type="EMBL" id="CAD8840211.1"/>
    </source>
</evidence>
<dbReference type="EMBL" id="HBFQ01020886">
    <property type="protein sequence ID" value="CAD8840211.1"/>
    <property type="molecule type" value="Transcribed_RNA"/>
</dbReference>
<feature type="compositionally biased region" description="Polar residues" evidence="2">
    <location>
        <begin position="1"/>
        <end position="10"/>
    </location>
</feature>
<feature type="compositionally biased region" description="Basic and acidic residues" evidence="2">
    <location>
        <begin position="430"/>
        <end position="439"/>
    </location>
</feature>
<dbReference type="AlphaFoldDB" id="A0A7S1F3B2"/>
<reference evidence="3" key="1">
    <citation type="submission" date="2021-01" db="EMBL/GenBank/DDBJ databases">
        <authorList>
            <person name="Corre E."/>
            <person name="Pelletier E."/>
            <person name="Niang G."/>
            <person name="Scheremetjew M."/>
            <person name="Finn R."/>
            <person name="Kale V."/>
            <person name="Holt S."/>
            <person name="Cochrane G."/>
            <person name="Meng A."/>
            <person name="Brown T."/>
            <person name="Cohen L."/>
        </authorList>
    </citation>
    <scope>NUCLEOTIDE SEQUENCE</scope>
</reference>
<feature type="region of interest" description="Disordered" evidence="2">
    <location>
        <begin position="474"/>
        <end position="558"/>
    </location>
</feature>
<feature type="region of interest" description="Disordered" evidence="2">
    <location>
        <begin position="368"/>
        <end position="395"/>
    </location>
</feature>
<evidence type="ECO:0000256" key="1">
    <source>
        <dbReference type="SAM" id="Coils"/>
    </source>
</evidence>
<accession>A0A7S1F3B2</accession>